<sequence length="317" mass="35184">MIDTTIDKRSISALIRALKRITANGGDLDDGSLWNDSPSRDQFENLKELKAHKESLQRLGKSIEKARFILQLSCNAQHLQSGINDLPVEILSRIFVLSRPPSLAGFDQAMSLSHVCRHFRSVALGELSLWATASLGRPIGQVQICLTRSGSVPLTVVMGESPHYSDVDDDQVVEFLELVTPHAHRWSALHVGKSVQAESTNSVVRTKYPNLHLPLLTKLVQKQPAFIDDPLVSFLATWTTPMLTSYSYFVVENMSPPIAILRSPITRCSIFWTRSLNPFDVDIAAIVRVLATMSALEELEVAFAQPGQCRSARNVSR</sequence>
<keyword evidence="3" id="KW-1185">Reference proteome</keyword>
<dbReference type="InterPro" id="IPR036047">
    <property type="entry name" value="F-box-like_dom_sf"/>
</dbReference>
<proteinExistence type="predicted"/>
<feature type="domain" description="F-box" evidence="1">
    <location>
        <begin position="80"/>
        <end position="133"/>
    </location>
</feature>
<reference evidence="2 3" key="1">
    <citation type="submission" date="2018-06" db="EMBL/GenBank/DDBJ databases">
        <title>A transcriptomic atlas of mushroom development highlights an independent origin of complex multicellularity.</title>
        <authorList>
            <consortium name="DOE Joint Genome Institute"/>
            <person name="Krizsan K."/>
            <person name="Almasi E."/>
            <person name="Merenyi Z."/>
            <person name="Sahu N."/>
            <person name="Viragh M."/>
            <person name="Koszo T."/>
            <person name="Mondo S."/>
            <person name="Kiss B."/>
            <person name="Balint B."/>
            <person name="Kues U."/>
            <person name="Barry K."/>
            <person name="Hegedus J.C."/>
            <person name="Henrissat B."/>
            <person name="Johnson J."/>
            <person name="Lipzen A."/>
            <person name="Ohm R."/>
            <person name="Nagy I."/>
            <person name="Pangilinan J."/>
            <person name="Yan J."/>
            <person name="Xiong Y."/>
            <person name="Grigoriev I.V."/>
            <person name="Hibbett D.S."/>
            <person name="Nagy L.G."/>
        </authorList>
    </citation>
    <scope>NUCLEOTIDE SEQUENCE [LARGE SCALE GENOMIC DNA]</scope>
    <source>
        <strain evidence="2 3">SZMC22713</strain>
    </source>
</reference>
<name>A0A4Y7Q9K2_9AGAM</name>
<dbReference type="VEuPathDB" id="FungiDB:BD410DRAFT_118192"/>
<evidence type="ECO:0000259" key="1">
    <source>
        <dbReference type="PROSITE" id="PS50181"/>
    </source>
</evidence>
<dbReference type="InterPro" id="IPR001810">
    <property type="entry name" value="F-box_dom"/>
</dbReference>
<dbReference type="SUPFAM" id="SSF81383">
    <property type="entry name" value="F-box domain"/>
    <property type="match status" value="1"/>
</dbReference>
<dbReference type="EMBL" id="ML170167">
    <property type="protein sequence ID" value="TDL24343.1"/>
    <property type="molecule type" value="Genomic_DNA"/>
</dbReference>
<evidence type="ECO:0000313" key="2">
    <source>
        <dbReference type="EMBL" id="TDL24343.1"/>
    </source>
</evidence>
<dbReference type="Pfam" id="PF12937">
    <property type="entry name" value="F-box-like"/>
    <property type="match status" value="1"/>
</dbReference>
<evidence type="ECO:0000313" key="3">
    <source>
        <dbReference type="Proteomes" id="UP000294933"/>
    </source>
</evidence>
<dbReference type="OrthoDB" id="2269034at2759"/>
<dbReference type="Gene3D" id="1.20.1280.50">
    <property type="match status" value="1"/>
</dbReference>
<dbReference type="PROSITE" id="PS50181">
    <property type="entry name" value="FBOX"/>
    <property type="match status" value="1"/>
</dbReference>
<dbReference type="Proteomes" id="UP000294933">
    <property type="component" value="Unassembled WGS sequence"/>
</dbReference>
<gene>
    <name evidence="2" type="ORF">BD410DRAFT_118192</name>
</gene>
<dbReference type="AlphaFoldDB" id="A0A4Y7Q9K2"/>
<accession>A0A4Y7Q9K2</accession>
<organism evidence="2 3">
    <name type="scientific">Rickenella mellea</name>
    <dbReference type="NCBI Taxonomy" id="50990"/>
    <lineage>
        <taxon>Eukaryota</taxon>
        <taxon>Fungi</taxon>
        <taxon>Dikarya</taxon>
        <taxon>Basidiomycota</taxon>
        <taxon>Agaricomycotina</taxon>
        <taxon>Agaricomycetes</taxon>
        <taxon>Hymenochaetales</taxon>
        <taxon>Rickenellaceae</taxon>
        <taxon>Rickenella</taxon>
    </lineage>
</organism>
<protein>
    <recommendedName>
        <fullName evidence="1">F-box domain-containing protein</fullName>
    </recommendedName>
</protein>